<evidence type="ECO:0000256" key="1">
    <source>
        <dbReference type="ARBA" id="ARBA00022617"/>
    </source>
</evidence>
<reference evidence="4" key="1">
    <citation type="submission" date="2019-04" db="EMBL/GenBank/DDBJ databases">
        <title>Genome assembly of Zosterops borbonicus 15179.</title>
        <authorList>
            <person name="Leroy T."/>
            <person name="Anselmetti Y."/>
            <person name="Tilak M.-K."/>
            <person name="Nabholz B."/>
        </authorList>
    </citation>
    <scope>NUCLEOTIDE SEQUENCE</scope>
    <source>
        <strain evidence="4">HGM_15179</strain>
        <tissue evidence="4">Muscle</tissue>
    </source>
</reference>
<evidence type="ECO:0000313" key="4">
    <source>
        <dbReference type="EMBL" id="TRZ06531.1"/>
    </source>
</evidence>
<evidence type="ECO:0000313" key="5">
    <source>
        <dbReference type="Proteomes" id="UP000796761"/>
    </source>
</evidence>
<dbReference type="GO" id="GO:0019825">
    <property type="term" value="F:oxygen binding"/>
    <property type="evidence" value="ECO:0007669"/>
    <property type="project" value="InterPro"/>
</dbReference>
<gene>
    <name evidence="4" type="ORF">HGM15179_020575</name>
</gene>
<name>A0A8K1FYD8_9PASS</name>
<dbReference type="Proteomes" id="UP000796761">
    <property type="component" value="Unassembled WGS sequence"/>
</dbReference>
<keyword evidence="3" id="KW-0408">Iron</keyword>
<dbReference type="Gene3D" id="1.10.490.10">
    <property type="entry name" value="Globins"/>
    <property type="match status" value="1"/>
</dbReference>
<comment type="caution">
    <text evidence="4">The sequence shown here is derived from an EMBL/GenBank/DDBJ whole genome shotgun (WGS) entry which is preliminary data.</text>
</comment>
<dbReference type="GO" id="GO:0020037">
    <property type="term" value="F:heme binding"/>
    <property type="evidence" value="ECO:0007669"/>
    <property type="project" value="InterPro"/>
</dbReference>
<dbReference type="EMBL" id="SWJQ01002419">
    <property type="protein sequence ID" value="TRZ06531.1"/>
    <property type="molecule type" value="Genomic_DNA"/>
</dbReference>
<dbReference type="OrthoDB" id="6372692at2759"/>
<keyword evidence="1" id="KW-0349">Heme</keyword>
<protein>
    <submittedName>
        <fullName evidence="4">Uncharacterized protein</fullName>
    </submittedName>
</protein>
<organism evidence="4 5">
    <name type="scientific">Zosterops borbonicus</name>
    <dbReference type="NCBI Taxonomy" id="364589"/>
    <lineage>
        <taxon>Eukaryota</taxon>
        <taxon>Metazoa</taxon>
        <taxon>Chordata</taxon>
        <taxon>Craniata</taxon>
        <taxon>Vertebrata</taxon>
        <taxon>Euteleostomi</taxon>
        <taxon>Archelosauria</taxon>
        <taxon>Archosauria</taxon>
        <taxon>Dinosauria</taxon>
        <taxon>Saurischia</taxon>
        <taxon>Theropoda</taxon>
        <taxon>Coelurosauria</taxon>
        <taxon>Aves</taxon>
        <taxon>Neognathae</taxon>
        <taxon>Neoaves</taxon>
        <taxon>Telluraves</taxon>
        <taxon>Australaves</taxon>
        <taxon>Passeriformes</taxon>
        <taxon>Sylvioidea</taxon>
        <taxon>Zosteropidae</taxon>
        <taxon>Zosterops</taxon>
    </lineage>
</organism>
<keyword evidence="2" id="KW-0479">Metal-binding</keyword>
<accession>A0A8K1FYD8</accession>
<dbReference type="GO" id="GO:0046872">
    <property type="term" value="F:metal ion binding"/>
    <property type="evidence" value="ECO:0007669"/>
    <property type="project" value="UniProtKB-KW"/>
</dbReference>
<keyword evidence="5" id="KW-1185">Reference proteome</keyword>
<proteinExistence type="predicted"/>
<dbReference type="InterPro" id="IPR012292">
    <property type="entry name" value="Globin/Proto"/>
</dbReference>
<evidence type="ECO:0000256" key="3">
    <source>
        <dbReference type="ARBA" id="ARBA00023004"/>
    </source>
</evidence>
<dbReference type="AlphaFoldDB" id="A0A8K1FYD8"/>
<sequence length="97" mass="10701">MVHWTAEEKQLITGLWGKVNVAECGGEALASVKALSEDSVTSLCVKASQVKSGVQLTCMYNNAHNTGNKQEEMEATVEKESYDVVTITEMWWDDSDD</sequence>
<evidence type="ECO:0000256" key="2">
    <source>
        <dbReference type="ARBA" id="ARBA00022723"/>
    </source>
</evidence>